<sequence length="190" mass="21994">MDVLGLVTPQHHEVTPRKSSDDGRLSRIQLRGESTSLVIPATPYQYLFNTDQGMTEDTFEGALLANGDKVDRFMELIHYKYNEDMPEWPLTAYNPHHRGGEDVWAVADVYVDTNFEDYRRRCAIRTPQGGCMLIPRKDEGLRIFLQVDEKGLADLEWMYMCVVFRLANFLGSEMRQFLIVRSMQIQSQPL</sequence>
<name>A0A319DEA8_9EURO</name>
<dbReference type="EMBL" id="KZ826032">
    <property type="protein sequence ID" value="PYH89383.1"/>
    <property type="molecule type" value="Genomic_DNA"/>
</dbReference>
<protein>
    <submittedName>
        <fullName evidence="2">Uncharacterized protein</fullName>
    </submittedName>
</protein>
<dbReference type="OrthoDB" id="1716816at2759"/>
<dbReference type="Proteomes" id="UP000247810">
    <property type="component" value="Unassembled WGS sequence"/>
</dbReference>
<feature type="compositionally biased region" description="Basic and acidic residues" evidence="1">
    <location>
        <begin position="10"/>
        <end position="24"/>
    </location>
</feature>
<dbReference type="Gene3D" id="3.30.9.10">
    <property type="entry name" value="D-Amino Acid Oxidase, subunit A, domain 2"/>
    <property type="match status" value="1"/>
</dbReference>
<evidence type="ECO:0000313" key="2">
    <source>
        <dbReference type="EMBL" id="PYH89383.1"/>
    </source>
</evidence>
<organism evidence="2 3">
    <name type="scientific">Aspergillus ellipticus CBS 707.79</name>
    <dbReference type="NCBI Taxonomy" id="1448320"/>
    <lineage>
        <taxon>Eukaryota</taxon>
        <taxon>Fungi</taxon>
        <taxon>Dikarya</taxon>
        <taxon>Ascomycota</taxon>
        <taxon>Pezizomycotina</taxon>
        <taxon>Eurotiomycetes</taxon>
        <taxon>Eurotiomycetidae</taxon>
        <taxon>Eurotiales</taxon>
        <taxon>Aspergillaceae</taxon>
        <taxon>Aspergillus</taxon>
        <taxon>Aspergillus subgen. Circumdati</taxon>
    </lineage>
</organism>
<evidence type="ECO:0000313" key="3">
    <source>
        <dbReference type="Proteomes" id="UP000247810"/>
    </source>
</evidence>
<dbReference type="AlphaFoldDB" id="A0A319DEA8"/>
<feature type="region of interest" description="Disordered" evidence="1">
    <location>
        <begin position="1"/>
        <end position="24"/>
    </location>
</feature>
<dbReference type="VEuPathDB" id="FungiDB:BO71DRAFT_434849"/>
<proteinExistence type="predicted"/>
<dbReference type="STRING" id="1448320.A0A319DEA8"/>
<accession>A0A319DEA8</accession>
<reference evidence="2 3" key="1">
    <citation type="submission" date="2018-02" db="EMBL/GenBank/DDBJ databases">
        <title>The genomes of Aspergillus section Nigri reveals drivers in fungal speciation.</title>
        <authorList>
            <consortium name="DOE Joint Genome Institute"/>
            <person name="Vesth T.C."/>
            <person name="Nybo J."/>
            <person name="Theobald S."/>
            <person name="Brandl J."/>
            <person name="Frisvad J.C."/>
            <person name="Nielsen K.F."/>
            <person name="Lyhne E.K."/>
            <person name="Kogle M.E."/>
            <person name="Kuo A."/>
            <person name="Riley R."/>
            <person name="Clum A."/>
            <person name="Nolan M."/>
            <person name="Lipzen A."/>
            <person name="Salamov A."/>
            <person name="Henrissat B."/>
            <person name="Wiebenga A."/>
            <person name="De vries R.P."/>
            <person name="Grigoriev I.V."/>
            <person name="Mortensen U.H."/>
            <person name="Andersen M.R."/>
            <person name="Baker S.E."/>
        </authorList>
    </citation>
    <scope>NUCLEOTIDE SEQUENCE [LARGE SCALE GENOMIC DNA]</scope>
    <source>
        <strain evidence="2 3">CBS 707.79</strain>
    </source>
</reference>
<keyword evidence="3" id="KW-1185">Reference proteome</keyword>
<evidence type="ECO:0000256" key="1">
    <source>
        <dbReference type="SAM" id="MobiDB-lite"/>
    </source>
</evidence>
<gene>
    <name evidence="2" type="ORF">BO71DRAFT_434849</name>
</gene>
<dbReference type="SUPFAM" id="SSF54373">
    <property type="entry name" value="FAD-linked reductases, C-terminal domain"/>
    <property type="match status" value="1"/>
</dbReference>